<feature type="domain" description="Oligopeptidase F N-terminal" evidence="8">
    <location>
        <begin position="112"/>
        <end position="178"/>
    </location>
</feature>
<gene>
    <name evidence="9" type="ORF">GCM10009001_34970</name>
</gene>
<dbReference type="CDD" id="cd09607">
    <property type="entry name" value="M3B_PepF"/>
    <property type="match status" value="1"/>
</dbReference>
<dbReference type="InterPro" id="IPR001333">
    <property type="entry name" value="Peptidase_M32_Taq"/>
</dbReference>
<evidence type="ECO:0000313" key="9">
    <source>
        <dbReference type="EMBL" id="GAA0614702.1"/>
    </source>
</evidence>
<evidence type="ECO:0000256" key="4">
    <source>
        <dbReference type="ARBA" id="ARBA00022833"/>
    </source>
</evidence>
<name>A0ABP3RR56_9BACI</name>
<dbReference type="InterPro" id="IPR042088">
    <property type="entry name" value="OligoPept_F_C"/>
</dbReference>
<dbReference type="SUPFAM" id="SSF55486">
    <property type="entry name" value="Metalloproteases ('zincins'), catalytic domain"/>
    <property type="match status" value="1"/>
</dbReference>
<dbReference type="Gene3D" id="1.10.1370.20">
    <property type="entry name" value="Oligoendopeptidase f, C-terminal domain"/>
    <property type="match status" value="1"/>
</dbReference>
<evidence type="ECO:0000256" key="3">
    <source>
        <dbReference type="ARBA" id="ARBA00022801"/>
    </source>
</evidence>
<comment type="caution">
    <text evidence="9">The sequence shown here is derived from an EMBL/GenBank/DDBJ whole genome shotgun (WGS) entry which is preliminary data.</text>
</comment>
<keyword evidence="2 6" id="KW-0479">Metal-binding</keyword>
<dbReference type="InterPro" id="IPR034006">
    <property type="entry name" value="M3B_PepF_2"/>
</dbReference>
<proteinExistence type="inferred from homology"/>
<protein>
    <submittedName>
        <fullName evidence="9">M3 family oligoendopeptidase</fullName>
    </submittedName>
</protein>
<organism evidence="9 10">
    <name type="scientific">Virgibacillus siamensis</name>
    <dbReference type="NCBI Taxonomy" id="480071"/>
    <lineage>
        <taxon>Bacteria</taxon>
        <taxon>Bacillati</taxon>
        <taxon>Bacillota</taxon>
        <taxon>Bacilli</taxon>
        <taxon>Bacillales</taxon>
        <taxon>Bacillaceae</taxon>
        <taxon>Virgibacillus</taxon>
    </lineage>
</organism>
<dbReference type="RefSeq" id="WP_343816128.1">
    <property type="nucleotide sequence ID" value="NZ_BAAADS010000025.1"/>
</dbReference>
<dbReference type="PANTHER" id="PTHR34217">
    <property type="entry name" value="METAL-DEPENDENT CARBOXYPEPTIDASE"/>
    <property type="match status" value="1"/>
</dbReference>
<keyword evidence="10" id="KW-1185">Reference proteome</keyword>
<dbReference type="Proteomes" id="UP001500866">
    <property type="component" value="Unassembled WGS sequence"/>
</dbReference>
<dbReference type="Gene3D" id="1.20.140.70">
    <property type="entry name" value="Oligopeptidase f, N-terminal domain"/>
    <property type="match status" value="1"/>
</dbReference>
<dbReference type="Pfam" id="PF08439">
    <property type="entry name" value="Peptidase_M3_N"/>
    <property type="match status" value="1"/>
</dbReference>
<dbReference type="PANTHER" id="PTHR34217:SF1">
    <property type="entry name" value="CARBOXYPEPTIDASE 1"/>
    <property type="match status" value="1"/>
</dbReference>
<evidence type="ECO:0000256" key="2">
    <source>
        <dbReference type="ARBA" id="ARBA00022723"/>
    </source>
</evidence>
<evidence type="ECO:0000256" key="6">
    <source>
        <dbReference type="RuleBase" id="RU003435"/>
    </source>
</evidence>
<comment type="similarity">
    <text evidence="6">Belongs to the peptidase M3 family.</text>
</comment>
<evidence type="ECO:0000256" key="1">
    <source>
        <dbReference type="ARBA" id="ARBA00022670"/>
    </source>
</evidence>
<evidence type="ECO:0000313" key="10">
    <source>
        <dbReference type="Proteomes" id="UP001500866"/>
    </source>
</evidence>
<dbReference type="InterPro" id="IPR013647">
    <property type="entry name" value="OligopepF_N_dom"/>
</dbReference>
<reference evidence="10" key="1">
    <citation type="journal article" date="2019" name="Int. J. Syst. Evol. Microbiol.">
        <title>The Global Catalogue of Microorganisms (GCM) 10K type strain sequencing project: providing services to taxonomists for standard genome sequencing and annotation.</title>
        <authorList>
            <consortium name="The Broad Institute Genomics Platform"/>
            <consortium name="The Broad Institute Genome Sequencing Center for Infectious Disease"/>
            <person name="Wu L."/>
            <person name="Ma J."/>
        </authorList>
    </citation>
    <scope>NUCLEOTIDE SEQUENCE [LARGE SCALE GENOMIC DNA]</scope>
    <source>
        <strain evidence="10">JCM 15395</strain>
    </source>
</reference>
<keyword evidence="4 6" id="KW-0862">Zinc</keyword>
<keyword evidence="3 6" id="KW-0378">Hydrolase</keyword>
<evidence type="ECO:0000256" key="5">
    <source>
        <dbReference type="ARBA" id="ARBA00023049"/>
    </source>
</evidence>
<dbReference type="Pfam" id="PF01432">
    <property type="entry name" value="Peptidase_M3"/>
    <property type="match status" value="1"/>
</dbReference>
<keyword evidence="1 6" id="KW-0645">Protease</keyword>
<evidence type="ECO:0000259" key="8">
    <source>
        <dbReference type="Pfam" id="PF08439"/>
    </source>
</evidence>
<keyword evidence="5 6" id="KW-0482">Metalloprotease</keyword>
<dbReference type="EMBL" id="BAAADS010000025">
    <property type="protein sequence ID" value="GAA0614702.1"/>
    <property type="molecule type" value="Genomic_DNA"/>
</dbReference>
<evidence type="ECO:0000259" key="7">
    <source>
        <dbReference type="Pfam" id="PF01432"/>
    </source>
</evidence>
<dbReference type="InterPro" id="IPR001567">
    <property type="entry name" value="Pept_M3A_M3B_dom"/>
</dbReference>
<feature type="domain" description="Peptidase M3A/M3B catalytic" evidence="7">
    <location>
        <begin position="202"/>
        <end position="574"/>
    </location>
</feature>
<comment type="cofactor">
    <cofactor evidence="6">
        <name>Zn(2+)</name>
        <dbReference type="ChEBI" id="CHEBI:29105"/>
    </cofactor>
    <text evidence="6">Binds 1 zinc ion.</text>
</comment>
<accession>A0ABP3RR56</accession>
<sequence>MKNTMNQTWNLESLYPGGKDSESLHKRIAQLKSQIKSFPLEIDTAEPSDIEDIVHILRELQTFSAMAEELDDYVYCLYAVHVNDPDVGNLMEESGKIQADFETIRLDMDQLLAEMSEAEWTALLKNEEVQEYQFHLQERKRRLSDKLPAKMEKLINQLSINGFAGWEDYYEQVMGNLRIPLEKDGQTEELSVEQAFSNAMFAEDRTLRKNSAHALVNVCEANAETFKTVLNRISGYRLDTYNLRGWNNLLKEALDENRIDEQSIQAMLMAIKENSDAAQTYYKRKAAVMGLDKLSWYDTDAPAFSSNKTISYDEAADIIITRFHSFSEKLGDFAEKAFREGWIESEDRKGKMQGGFCANMTYSNESRIFLTFRGTYQDVVTIAHELGHAYHNHILHNEPEFASQVSTSVAETASTFMENLVLDAAIDHAESETDQLSLLELKIINGLKYQVTVPAMFRFEQKLYEKRKQGLLTAGEISSLMENEFSQVYGDALDEVNPFEWVTVPHLYDTEQAFYNFPYTVGYLFSNGIYALAQEQGSQFPDTYDEILRNTGRMTVEQLAATYLSKDMKEKEFWNAALQPVQDAIETYLQLTEKYVGRTSI</sequence>